<proteinExistence type="predicted"/>
<dbReference type="EMBL" id="QLII01000001">
    <property type="protein sequence ID" value="RAI76398.1"/>
    <property type="molecule type" value="Genomic_DNA"/>
</dbReference>
<sequence length="60" mass="7149">MLEYDLNGYLKPYQPIPLSINLFEEEFVRNFVTSTTRQRLFNAYQAYNARLIELLPEGFT</sequence>
<reference evidence="1 2" key="1">
    <citation type="submission" date="2018-06" db="EMBL/GenBank/DDBJ databases">
        <title>Spirosoma sp. HMF3257 Genome sequencing and assembly.</title>
        <authorList>
            <person name="Kang H."/>
            <person name="Cha I."/>
            <person name="Kim H."/>
            <person name="Kang J."/>
            <person name="Joh K."/>
        </authorList>
    </citation>
    <scope>NUCLEOTIDE SEQUENCE [LARGE SCALE GENOMIC DNA]</scope>
    <source>
        <strain evidence="1 2">HMF3257</strain>
    </source>
</reference>
<evidence type="ECO:0000313" key="1">
    <source>
        <dbReference type="EMBL" id="RAI76398.1"/>
    </source>
</evidence>
<name>A0A327NUC0_9BACT</name>
<keyword evidence="2" id="KW-1185">Reference proteome</keyword>
<accession>A0A327NUC0</accession>
<evidence type="ECO:0000313" key="2">
    <source>
        <dbReference type="Proteomes" id="UP000249016"/>
    </source>
</evidence>
<dbReference type="Proteomes" id="UP000249016">
    <property type="component" value="Unassembled WGS sequence"/>
</dbReference>
<organism evidence="1 2">
    <name type="scientific">Spirosoma telluris</name>
    <dbReference type="NCBI Taxonomy" id="2183553"/>
    <lineage>
        <taxon>Bacteria</taxon>
        <taxon>Pseudomonadati</taxon>
        <taxon>Bacteroidota</taxon>
        <taxon>Cytophagia</taxon>
        <taxon>Cytophagales</taxon>
        <taxon>Cytophagaceae</taxon>
        <taxon>Spirosoma</taxon>
    </lineage>
</organism>
<gene>
    <name evidence="1" type="ORF">HMF3257_23565</name>
</gene>
<protein>
    <submittedName>
        <fullName evidence="1">Uncharacterized protein</fullName>
    </submittedName>
</protein>
<comment type="caution">
    <text evidence="1">The sequence shown here is derived from an EMBL/GenBank/DDBJ whole genome shotgun (WGS) entry which is preliminary data.</text>
</comment>
<dbReference type="AlphaFoldDB" id="A0A327NUC0"/>